<name>H3RM35_PANSE</name>
<gene>
    <name evidence="1" type="ORF">CKS_5635</name>
</gene>
<dbReference type="RefSeq" id="WP_006122538.1">
    <property type="nucleotide sequence ID" value="NZ_AHIE01000065.1"/>
</dbReference>
<dbReference type="Proteomes" id="UP000005050">
    <property type="component" value="Unassembled WGS sequence"/>
</dbReference>
<reference evidence="1 2" key="1">
    <citation type="journal article" date="2012" name="Mol. Microbiol.">
        <title>The genetic and structural basis of two distinct terminal side branch residues in stewartan and amylovoran exopolysaccharides and their potential role in host adaptation.</title>
        <authorList>
            <person name="Wang X."/>
            <person name="Yang F."/>
            <person name="von Bodman S.B."/>
        </authorList>
    </citation>
    <scope>NUCLEOTIDE SEQUENCE [LARGE SCALE GENOMIC DNA]</scope>
    <source>
        <strain evidence="1 2">DC283</strain>
    </source>
</reference>
<evidence type="ECO:0000313" key="1">
    <source>
        <dbReference type="EMBL" id="EHT97543.1"/>
    </source>
</evidence>
<protein>
    <submittedName>
        <fullName evidence="1">Uncharacterized protein</fullName>
    </submittedName>
</protein>
<dbReference type="PATRIC" id="fig|660596.6.peg.5529"/>
<dbReference type="EMBL" id="AHIE01000065">
    <property type="protein sequence ID" value="EHT97543.1"/>
    <property type="molecule type" value="Genomic_DNA"/>
</dbReference>
<accession>H3RM35</accession>
<dbReference type="AlphaFoldDB" id="H3RM35"/>
<evidence type="ECO:0000313" key="2">
    <source>
        <dbReference type="Proteomes" id="UP000005050"/>
    </source>
</evidence>
<proteinExistence type="predicted"/>
<organism evidence="1 2">
    <name type="scientific">Pantoea stewartii subsp. stewartii DC283</name>
    <dbReference type="NCBI Taxonomy" id="660596"/>
    <lineage>
        <taxon>Bacteria</taxon>
        <taxon>Pseudomonadati</taxon>
        <taxon>Pseudomonadota</taxon>
        <taxon>Gammaproteobacteria</taxon>
        <taxon>Enterobacterales</taxon>
        <taxon>Erwiniaceae</taxon>
        <taxon>Pantoea</taxon>
    </lineage>
</organism>
<comment type="caution">
    <text evidence="1">The sequence shown here is derived from an EMBL/GenBank/DDBJ whole genome shotgun (WGS) entry which is preliminary data.</text>
</comment>
<sequence>MELTAIASLKRNVKFWIERCGCNDKQIIANIKGWYNFAYSPSEQEKAKEEILKSFMKD</sequence>